<dbReference type="AlphaFoldDB" id="A0A1F7GKA0"/>
<evidence type="ECO:0000313" key="2">
    <source>
        <dbReference type="Proteomes" id="UP000177026"/>
    </source>
</evidence>
<protein>
    <recommendedName>
        <fullName evidence="3">EVE domain-containing protein</fullName>
    </recommendedName>
</protein>
<comment type="caution">
    <text evidence="1">The sequence shown here is derived from an EMBL/GenBank/DDBJ whole genome shotgun (WGS) entry which is preliminary data.</text>
</comment>
<evidence type="ECO:0000313" key="1">
    <source>
        <dbReference type="EMBL" id="OGK19470.1"/>
    </source>
</evidence>
<evidence type="ECO:0008006" key="3">
    <source>
        <dbReference type="Google" id="ProtNLM"/>
    </source>
</evidence>
<dbReference type="Gene3D" id="3.10.590.10">
    <property type="entry name" value="ph1033 like domains"/>
    <property type="match status" value="1"/>
</dbReference>
<accession>A0A1F7GKA0</accession>
<organism evidence="1 2">
    <name type="scientific">Candidatus Roizmanbacteria bacterium RIFCSPHIGHO2_01_FULL_39_8</name>
    <dbReference type="NCBI Taxonomy" id="1802033"/>
    <lineage>
        <taxon>Bacteria</taxon>
        <taxon>Candidatus Roizmaniibacteriota</taxon>
    </lineage>
</organism>
<dbReference type="GO" id="GO:0003676">
    <property type="term" value="F:nucleic acid binding"/>
    <property type="evidence" value="ECO:0007669"/>
    <property type="project" value="InterPro"/>
</dbReference>
<dbReference type="Proteomes" id="UP000177026">
    <property type="component" value="Unassembled WGS sequence"/>
</dbReference>
<reference evidence="1 2" key="1">
    <citation type="journal article" date="2016" name="Nat. Commun.">
        <title>Thousands of microbial genomes shed light on interconnected biogeochemical processes in an aquifer system.</title>
        <authorList>
            <person name="Anantharaman K."/>
            <person name="Brown C.T."/>
            <person name="Hug L.A."/>
            <person name="Sharon I."/>
            <person name="Castelle C.J."/>
            <person name="Probst A.J."/>
            <person name="Thomas B.C."/>
            <person name="Singh A."/>
            <person name="Wilkins M.J."/>
            <person name="Karaoz U."/>
            <person name="Brodie E.L."/>
            <person name="Williams K.H."/>
            <person name="Hubbard S.S."/>
            <person name="Banfield J.F."/>
        </authorList>
    </citation>
    <scope>NUCLEOTIDE SEQUENCE [LARGE SCALE GENOMIC DNA]</scope>
</reference>
<dbReference type="Gene3D" id="3.40.1350.10">
    <property type="match status" value="1"/>
</dbReference>
<gene>
    <name evidence="1" type="ORF">A2866_01370</name>
</gene>
<name>A0A1F7GKA0_9BACT</name>
<dbReference type="EMBL" id="MFZI01000048">
    <property type="protein sequence ID" value="OGK19470.1"/>
    <property type="molecule type" value="Genomic_DNA"/>
</dbReference>
<dbReference type="InterPro" id="IPR011856">
    <property type="entry name" value="tRNA_endonuc-like_dom_sf"/>
</dbReference>
<proteinExistence type="predicted"/>
<sequence length="317" mass="36697">MSIDVPSLLKTKALYRFTGPPEHWLTAIKFMTWGLEMDLENRWKQIKPGDIFFIHSTANSYFKNAKSGIIGLGVIGPDFSIKKNPLWLYETINNINRWPLLVPLSEIYLFSPLPLPDDWNNPSKQNIESTKYLIGTLLKNSIPLSQISGFPQMGSFSSVKPEVASQILNDRRPLYQYTSKEDFEEFKLLDDGSSVIMDGNRKFEEVKNVDEALRFADTLKIFDSVSRRVIKNPTSQYTRDNELLEIANNTHQTILQQLIDLFRKHGYVTRRSPGVDLFAHNDERAFLFEVKSTENRNFRTQARKGLAQLLEYEYFDV</sequence>